<proteinExistence type="predicted"/>
<dbReference type="KEGG" id="pbf:CFX0092_B0009"/>
<organism evidence="1 2">
    <name type="scientific">Candidatus Promineifilum breve</name>
    <dbReference type="NCBI Taxonomy" id="1806508"/>
    <lineage>
        <taxon>Bacteria</taxon>
        <taxon>Bacillati</taxon>
        <taxon>Chloroflexota</taxon>
        <taxon>Ardenticatenia</taxon>
        <taxon>Candidatus Promineifilales</taxon>
        <taxon>Candidatus Promineifilaceae</taxon>
        <taxon>Candidatus Promineifilum</taxon>
    </lineage>
</organism>
<keyword evidence="2" id="KW-1185">Reference proteome</keyword>
<accession>A0A170PJG6</accession>
<protein>
    <submittedName>
        <fullName evidence="1">Uncharacterized protein</fullName>
    </submittedName>
</protein>
<dbReference type="Proteomes" id="UP000215027">
    <property type="component" value="Chromosome II"/>
</dbReference>
<gene>
    <name evidence="1" type="ORF">CFX0092_B0009</name>
</gene>
<sequence>MRERYDLQFPVANDAPIGVWFQEFIIYLLAMKIDLLT</sequence>
<dbReference type="EMBL" id="LN890656">
    <property type="protein sequence ID" value="CUS05543.1"/>
    <property type="molecule type" value="Genomic_DNA"/>
</dbReference>
<evidence type="ECO:0000313" key="2">
    <source>
        <dbReference type="Proteomes" id="UP000215027"/>
    </source>
</evidence>
<reference evidence="1" key="1">
    <citation type="submission" date="2016-01" db="EMBL/GenBank/DDBJ databases">
        <authorList>
            <person name="Mcilroy J.S."/>
            <person name="Karst M S."/>
            <person name="Albertsen M."/>
        </authorList>
    </citation>
    <scope>NUCLEOTIDE SEQUENCE</scope>
    <source>
        <strain evidence="1">Cfx-K</strain>
    </source>
</reference>
<dbReference type="AlphaFoldDB" id="A0A170PJG6"/>
<evidence type="ECO:0000313" key="1">
    <source>
        <dbReference type="EMBL" id="CUS05543.1"/>
    </source>
</evidence>
<name>A0A170PJG6_9CHLR</name>